<dbReference type="EMBL" id="ATBP01000711">
    <property type="protein sequence ID" value="ETR69197.1"/>
    <property type="molecule type" value="Genomic_DNA"/>
</dbReference>
<accession>A0A1V1P2W3</accession>
<proteinExistence type="predicted"/>
<gene>
    <name evidence="1" type="ORF">OMM_09812</name>
</gene>
<evidence type="ECO:0000313" key="1">
    <source>
        <dbReference type="EMBL" id="ETR69197.1"/>
    </source>
</evidence>
<organism evidence="1 2">
    <name type="scientific">Candidatus Magnetoglobus multicellularis str. Araruama</name>
    <dbReference type="NCBI Taxonomy" id="890399"/>
    <lineage>
        <taxon>Bacteria</taxon>
        <taxon>Pseudomonadati</taxon>
        <taxon>Thermodesulfobacteriota</taxon>
        <taxon>Desulfobacteria</taxon>
        <taxon>Desulfobacterales</taxon>
        <taxon>Desulfobacteraceae</taxon>
        <taxon>Candidatus Magnetoglobus</taxon>
    </lineage>
</organism>
<sequence length="770" mass="86539">MTDEQGNITVSAVSVDILSEIDLKSNIADIYTRDKLYQRSEIDEKLKPMVLKSNIADIYTRDNLYTRSEIDTKLQIIDLKSNIADIYTRDNLYKRSEIDEKLKPMVLKSNIADIYTRDNLYTRSEIDTKLNTKVTISDYTPERIKSLLESNPDTHTINDSQQKAIESIPEHLKMSGGTLTGNLSMNGNNIKDLPLPTEGTDAATKNYVDSIAQGIEWQKGVIDMIDPNLHFPQRPVTGDRYIASNDGNGWQASFIYEWDGSQWIQTIPDNGIAVWVSVQNGQYVYSSSQSEWVLISGVLSHNKLNDLQGGASQEYFHLDKKTYGFIAGLDAQDLKQSASPTFSGLTIVNTDGEITFPDHKGTVIVSKDSTVNSDTILSNKARIQQLESDKLNSTEFNSEKIKDLLTQNPDTFVVTGNQIKDIDTISQKADSDDIYTKTLLYTQSEIDQSLSFKANNENVYTRGQLYLKSEIDSSLSQKLDASLYTGEKIKDKLNTLSDGKTITDKQIAAIETIPQKADIDDIYTRDQLYLKTEIDHSLNQKANTDEVYTQGQLYTKSNIDTVLSTKLDISQYSGEKIKEKLNLLSDGKTVTDEQIDAIKTIAQKAERAQVYTKDQLYVKSEVDTKLSSKLDTSQYSSEKIKEKLNALSDGKTLTDDQIVLLDSIELKANTQDVYTKTQLYTKDDIDLSLSQKADTTDVYIKSQTYAKDDIDHFLSEKANIADVYTKTQLYTKSNMDLSLSQKANIADIYTKDKIDLSLSEKANIVDVIPK</sequence>
<name>A0A1V1P2W3_9BACT</name>
<feature type="non-terminal residue" evidence="1">
    <location>
        <position position="770"/>
    </location>
</feature>
<dbReference type="Proteomes" id="UP000189670">
    <property type="component" value="Unassembled WGS sequence"/>
</dbReference>
<comment type="caution">
    <text evidence="1">The sequence shown here is derived from an EMBL/GenBank/DDBJ whole genome shotgun (WGS) entry which is preliminary data.</text>
</comment>
<protein>
    <submittedName>
        <fullName evidence="1">Uncharacterized protein</fullName>
    </submittedName>
</protein>
<evidence type="ECO:0000313" key="2">
    <source>
        <dbReference type="Proteomes" id="UP000189670"/>
    </source>
</evidence>
<reference evidence="2" key="1">
    <citation type="submission" date="2012-11" db="EMBL/GenBank/DDBJ databases">
        <authorList>
            <person name="Lucero-Rivera Y.E."/>
            <person name="Tovar-Ramirez D."/>
        </authorList>
    </citation>
    <scope>NUCLEOTIDE SEQUENCE [LARGE SCALE GENOMIC DNA]</scope>
    <source>
        <strain evidence="2">Araruama</strain>
    </source>
</reference>
<dbReference type="AlphaFoldDB" id="A0A1V1P2W3"/>